<comment type="similarity">
    <text evidence="1">Belongs to the HEBP family.</text>
</comment>
<dbReference type="AlphaFoldDB" id="A0A833X6G8"/>
<dbReference type="InterPro" id="IPR011256">
    <property type="entry name" value="Reg_factor_effector_dom_sf"/>
</dbReference>
<dbReference type="Pfam" id="PF04832">
    <property type="entry name" value="SOUL"/>
    <property type="match status" value="1"/>
</dbReference>
<dbReference type="Gene3D" id="3.20.80.10">
    <property type="entry name" value="Regulatory factor, effector binding domain"/>
    <property type="match status" value="1"/>
</dbReference>
<dbReference type="Gramene" id="Jr16_09640_p1">
    <property type="protein sequence ID" value="cds.Jr16_09640_p1"/>
    <property type="gene ID" value="Jr16_09640"/>
</dbReference>
<proteinExistence type="inferred from homology"/>
<sequence length="448" mass="51212">MWVGHDSFMECVKQTWNGDEVQDSSLYMLARKLKRLKGVLSAWNKKIFGRIGEQIRDLEERIEALDEQLQQCYSEEVELDLLTSRLELSTWQQRESTRLAHQLSNVDNDNFYKLPSIPEIKDVLFSILVDSSPRPDGFKSGFFRSCWEIVSSDVGDAVHDFFKGSPLPYYDATTLVLIPKVECPSGFIKFRPISLCNVIYKGKCAFSRQTQNQIKQKQEEIMGSSSHYFFRYHYLVIATYFYLVLTGNAIESPQYTVLMHSESDFEIRLYLESSWMSSLVRGATSFDESTKDGFHRLYQYLKGGNLNHSRITMTAPVLTSINSSSSSSPSSRGSDYFVRYYLPNKYVGNPPKPNPELNLQFDKWRSHCIAVRKFTGFAKDDNTKKESEALVNSLNKYLTGINGAVLVDKSSYSVAQYNASRHLSGRLNEVWIDVSGFAAEGCPRYQGK</sequence>
<organism evidence="3 4">
    <name type="scientific">Juglans regia</name>
    <name type="common">English walnut</name>
    <dbReference type="NCBI Taxonomy" id="51240"/>
    <lineage>
        <taxon>Eukaryota</taxon>
        <taxon>Viridiplantae</taxon>
        <taxon>Streptophyta</taxon>
        <taxon>Embryophyta</taxon>
        <taxon>Tracheophyta</taxon>
        <taxon>Spermatophyta</taxon>
        <taxon>Magnoliopsida</taxon>
        <taxon>eudicotyledons</taxon>
        <taxon>Gunneridae</taxon>
        <taxon>Pentapetalae</taxon>
        <taxon>rosids</taxon>
        <taxon>fabids</taxon>
        <taxon>Fagales</taxon>
        <taxon>Juglandaceae</taxon>
        <taxon>Juglans</taxon>
    </lineage>
</organism>
<dbReference type="SUPFAM" id="SSF55136">
    <property type="entry name" value="Probable bacterial effector-binding domain"/>
    <property type="match status" value="1"/>
</dbReference>
<dbReference type="InterPro" id="IPR006917">
    <property type="entry name" value="SOUL_heme-bd"/>
</dbReference>
<dbReference type="EMBL" id="LIHL02000016">
    <property type="protein sequence ID" value="KAF5443110.1"/>
    <property type="molecule type" value="Genomic_DNA"/>
</dbReference>
<accession>A0A833X6G8</accession>
<dbReference type="PANTHER" id="PTHR11220">
    <property type="entry name" value="HEME-BINDING PROTEIN-RELATED"/>
    <property type="match status" value="1"/>
</dbReference>
<reference evidence="3" key="1">
    <citation type="submission" date="2015-10" db="EMBL/GenBank/DDBJ databases">
        <authorList>
            <person name="Martinez-Garcia P.J."/>
            <person name="Crepeau M.W."/>
            <person name="Puiu D."/>
            <person name="Gonzalez-Ibeas D."/>
            <person name="Whalen J."/>
            <person name="Stevens K."/>
            <person name="Paul R."/>
            <person name="Butterfield T."/>
            <person name="Britton M."/>
            <person name="Reagan R."/>
            <person name="Chakraborty S."/>
            <person name="Walawage S.L."/>
            <person name="Vasquez-Gross H.A."/>
            <person name="Cardeno C."/>
            <person name="Famula R."/>
            <person name="Pratt K."/>
            <person name="Kuruganti S."/>
            <person name="Aradhya M.K."/>
            <person name="Leslie C.A."/>
            <person name="Dandekar A.M."/>
            <person name="Salzberg S.L."/>
            <person name="Wegrzyn J.L."/>
            <person name="Langley C.H."/>
            <person name="Neale D.B."/>
        </authorList>
    </citation>
    <scope>NUCLEOTIDE SEQUENCE</scope>
    <source>
        <tissue evidence="3">Leaves</tissue>
    </source>
</reference>
<keyword evidence="2" id="KW-0175">Coiled coil</keyword>
<dbReference type="FunFam" id="3.20.80.10:FF:000002">
    <property type="entry name" value="Heme-binding protein 2"/>
    <property type="match status" value="1"/>
</dbReference>
<comment type="caution">
    <text evidence="3">The sequence shown here is derived from an EMBL/GenBank/DDBJ whole genome shotgun (WGS) entry which is preliminary data.</text>
</comment>
<gene>
    <name evidence="3" type="ORF">F2P56_035698</name>
</gene>
<evidence type="ECO:0000256" key="1">
    <source>
        <dbReference type="ARBA" id="ARBA00009817"/>
    </source>
</evidence>
<evidence type="ECO:0000256" key="2">
    <source>
        <dbReference type="SAM" id="Coils"/>
    </source>
</evidence>
<protein>
    <recommendedName>
        <fullName evidence="5">Heme-binding protein 2-like</fullName>
    </recommendedName>
</protein>
<evidence type="ECO:0000313" key="3">
    <source>
        <dbReference type="EMBL" id="KAF5443110.1"/>
    </source>
</evidence>
<name>A0A833X6G8_JUGRE</name>
<evidence type="ECO:0000313" key="4">
    <source>
        <dbReference type="Proteomes" id="UP000619265"/>
    </source>
</evidence>
<dbReference type="Proteomes" id="UP000619265">
    <property type="component" value="Unassembled WGS sequence"/>
</dbReference>
<feature type="coiled-coil region" evidence="2">
    <location>
        <begin position="48"/>
        <end position="75"/>
    </location>
</feature>
<reference evidence="3" key="2">
    <citation type="submission" date="2020-03" db="EMBL/GenBank/DDBJ databases">
        <title>Walnut 2.0.</title>
        <authorList>
            <person name="Marrano A."/>
            <person name="Britton M."/>
            <person name="Zimin A.V."/>
            <person name="Zaini P.A."/>
            <person name="Workman R."/>
            <person name="Puiu D."/>
            <person name="Bianco L."/>
            <person name="Allen B.J."/>
            <person name="Troggio M."/>
            <person name="Leslie C.A."/>
            <person name="Timp W."/>
            <person name="Dendekar A."/>
            <person name="Salzberg S.L."/>
            <person name="Neale D.B."/>
        </authorList>
    </citation>
    <scope>NUCLEOTIDE SEQUENCE</scope>
    <source>
        <tissue evidence="3">Leaves</tissue>
    </source>
</reference>
<dbReference type="PANTHER" id="PTHR11220:SF36">
    <property type="entry name" value="SOUL HEME-BINDING PROTEIN"/>
    <property type="match status" value="1"/>
</dbReference>
<evidence type="ECO:0008006" key="5">
    <source>
        <dbReference type="Google" id="ProtNLM"/>
    </source>
</evidence>